<protein>
    <submittedName>
        <fullName evidence="2">Uncharacterized protein</fullName>
    </submittedName>
</protein>
<dbReference type="EMBL" id="ML986486">
    <property type="protein sequence ID" value="KAF2279490.1"/>
    <property type="molecule type" value="Genomic_DNA"/>
</dbReference>
<sequence length="149" mass="16865">MGKRRGRKEGGKQRKKHRILRCSPVTVLIYTSSFTTRSRNQPILPPPSSSPAVPNPNPAKRTSPIIPRHRARLHRSQTAPAAGEMSKVDHTEHIQLPSFPPQNPCVTFHQQQQAYKLTVGTKSNLHFPLPRLALCCLPRFSWIVIRDIL</sequence>
<reference evidence="2" key="1">
    <citation type="journal article" date="2020" name="Stud. Mycol.">
        <title>101 Dothideomycetes genomes: a test case for predicting lifestyles and emergence of pathogens.</title>
        <authorList>
            <person name="Haridas S."/>
            <person name="Albert R."/>
            <person name="Binder M."/>
            <person name="Bloem J."/>
            <person name="Labutti K."/>
            <person name="Salamov A."/>
            <person name="Andreopoulos B."/>
            <person name="Baker S."/>
            <person name="Barry K."/>
            <person name="Bills G."/>
            <person name="Bluhm B."/>
            <person name="Cannon C."/>
            <person name="Castanera R."/>
            <person name="Culley D."/>
            <person name="Daum C."/>
            <person name="Ezra D."/>
            <person name="Gonzalez J."/>
            <person name="Henrissat B."/>
            <person name="Kuo A."/>
            <person name="Liang C."/>
            <person name="Lipzen A."/>
            <person name="Lutzoni F."/>
            <person name="Magnuson J."/>
            <person name="Mondo S."/>
            <person name="Nolan M."/>
            <person name="Ohm R."/>
            <person name="Pangilinan J."/>
            <person name="Park H.-J."/>
            <person name="Ramirez L."/>
            <person name="Alfaro M."/>
            <person name="Sun H."/>
            <person name="Tritt A."/>
            <person name="Yoshinaga Y."/>
            <person name="Zwiers L.-H."/>
            <person name="Turgeon B."/>
            <person name="Goodwin S."/>
            <person name="Spatafora J."/>
            <person name="Crous P."/>
            <person name="Grigoriev I."/>
        </authorList>
    </citation>
    <scope>NUCLEOTIDE SEQUENCE</scope>
    <source>
        <strain evidence="2">CBS 379.55</strain>
    </source>
</reference>
<feature type="compositionally biased region" description="Basic residues" evidence="1">
    <location>
        <begin position="1"/>
        <end position="20"/>
    </location>
</feature>
<keyword evidence="3" id="KW-1185">Reference proteome</keyword>
<feature type="compositionally biased region" description="Pro residues" evidence="1">
    <location>
        <begin position="43"/>
        <end position="57"/>
    </location>
</feature>
<dbReference type="Proteomes" id="UP000800097">
    <property type="component" value="Unassembled WGS sequence"/>
</dbReference>
<dbReference type="GeneID" id="54546655"/>
<feature type="region of interest" description="Disordered" evidence="1">
    <location>
        <begin position="1"/>
        <end position="21"/>
    </location>
</feature>
<evidence type="ECO:0000313" key="2">
    <source>
        <dbReference type="EMBL" id="KAF2279490.1"/>
    </source>
</evidence>
<name>A0A6A6JSB6_WESOR</name>
<organism evidence="2 3">
    <name type="scientific">Westerdykella ornata</name>
    <dbReference type="NCBI Taxonomy" id="318751"/>
    <lineage>
        <taxon>Eukaryota</taxon>
        <taxon>Fungi</taxon>
        <taxon>Dikarya</taxon>
        <taxon>Ascomycota</taxon>
        <taxon>Pezizomycotina</taxon>
        <taxon>Dothideomycetes</taxon>
        <taxon>Pleosporomycetidae</taxon>
        <taxon>Pleosporales</taxon>
        <taxon>Sporormiaceae</taxon>
        <taxon>Westerdykella</taxon>
    </lineage>
</organism>
<feature type="region of interest" description="Disordered" evidence="1">
    <location>
        <begin position="36"/>
        <end position="96"/>
    </location>
</feature>
<dbReference type="AlphaFoldDB" id="A0A6A6JSB6"/>
<evidence type="ECO:0000256" key="1">
    <source>
        <dbReference type="SAM" id="MobiDB-lite"/>
    </source>
</evidence>
<dbReference type="RefSeq" id="XP_033657029.1">
    <property type="nucleotide sequence ID" value="XM_033793480.1"/>
</dbReference>
<evidence type="ECO:0000313" key="3">
    <source>
        <dbReference type="Proteomes" id="UP000800097"/>
    </source>
</evidence>
<accession>A0A6A6JSB6</accession>
<gene>
    <name evidence="2" type="ORF">EI97DRAFT_178163</name>
</gene>
<proteinExistence type="predicted"/>